<dbReference type="SUPFAM" id="SSF88659">
    <property type="entry name" value="Sigma3 and sigma4 domains of RNA polymerase sigma factors"/>
    <property type="match status" value="1"/>
</dbReference>
<evidence type="ECO:0000256" key="5">
    <source>
        <dbReference type="ARBA" id="ARBA00023163"/>
    </source>
</evidence>
<evidence type="ECO:0000256" key="4">
    <source>
        <dbReference type="ARBA" id="ARBA00023125"/>
    </source>
</evidence>
<name>A0A412WV09_9BACT</name>
<sequence>MSVSDAQIIALLQAGKKQGMNTLFERYYKPLVLFANTLLHDLPEAEDIVLEQFVKIWEKELYRHIHPHALSTFLFTIVKNACINQIAKQGLFTEQLDLPHYSIAEEESNQLDETAIETVLTAVRKLPEKTQRVVQLVMCQGCTYQETANKLDVSINTVKTLLKAGMKELRSELKGYKKISDYPFMHLLYSQLL</sequence>
<dbReference type="InterPro" id="IPR036388">
    <property type="entry name" value="WH-like_DNA-bd_sf"/>
</dbReference>
<dbReference type="SUPFAM" id="SSF88946">
    <property type="entry name" value="Sigma2 domain of RNA polymerase sigma factors"/>
    <property type="match status" value="1"/>
</dbReference>
<reference evidence="8 9" key="1">
    <citation type="submission" date="2018-08" db="EMBL/GenBank/DDBJ databases">
        <title>A genome reference for cultivated species of the human gut microbiota.</title>
        <authorList>
            <person name="Zou Y."/>
            <person name="Xue W."/>
            <person name="Luo G."/>
        </authorList>
    </citation>
    <scope>NUCLEOTIDE SEQUENCE [LARGE SCALE GENOMIC DNA]</scope>
    <source>
        <strain evidence="8 9">AF14-49</strain>
    </source>
</reference>
<dbReference type="GO" id="GO:0006352">
    <property type="term" value="P:DNA-templated transcription initiation"/>
    <property type="evidence" value="ECO:0007669"/>
    <property type="project" value="InterPro"/>
</dbReference>
<dbReference type="CDD" id="cd06171">
    <property type="entry name" value="Sigma70_r4"/>
    <property type="match status" value="1"/>
</dbReference>
<evidence type="ECO:0000313" key="9">
    <source>
        <dbReference type="Proteomes" id="UP000283589"/>
    </source>
</evidence>
<evidence type="ECO:0000259" key="7">
    <source>
        <dbReference type="Pfam" id="PF08281"/>
    </source>
</evidence>
<dbReference type="InterPro" id="IPR013325">
    <property type="entry name" value="RNA_pol_sigma_r2"/>
</dbReference>
<keyword evidence="5" id="KW-0804">Transcription</keyword>
<dbReference type="PANTHER" id="PTHR43133:SF8">
    <property type="entry name" value="RNA POLYMERASE SIGMA FACTOR HI_1459-RELATED"/>
    <property type="match status" value="1"/>
</dbReference>
<dbReference type="Pfam" id="PF08281">
    <property type="entry name" value="Sigma70_r4_2"/>
    <property type="match status" value="1"/>
</dbReference>
<protein>
    <submittedName>
        <fullName evidence="8">RNA polymerase subunit sigma-24</fullName>
    </submittedName>
</protein>
<dbReference type="AlphaFoldDB" id="A0A412WV09"/>
<dbReference type="GO" id="GO:0016987">
    <property type="term" value="F:sigma factor activity"/>
    <property type="evidence" value="ECO:0007669"/>
    <property type="project" value="UniProtKB-KW"/>
</dbReference>
<evidence type="ECO:0000259" key="6">
    <source>
        <dbReference type="Pfam" id="PF04542"/>
    </source>
</evidence>
<dbReference type="STRING" id="1121130.GCA_000519105_03774"/>
<dbReference type="RefSeq" id="WP_118261475.1">
    <property type="nucleotide sequence ID" value="NZ_QRZA01000040.1"/>
</dbReference>
<dbReference type="InterPro" id="IPR007627">
    <property type="entry name" value="RNA_pol_sigma70_r2"/>
</dbReference>
<keyword evidence="3" id="KW-0731">Sigma factor</keyword>
<dbReference type="NCBIfam" id="TIGR02937">
    <property type="entry name" value="sigma70-ECF"/>
    <property type="match status" value="1"/>
</dbReference>
<dbReference type="InterPro" id="IPR014284">
    <property type="entry name" value="RNA_pol_sigma-70_dom"/>
</dbReference>
<accession>A0A412WV09</accession>
<dbReference type="InterPro" id="IPR013324">
    <property type="entry name" value="RNA_pol_sigma_r3/r4-like"/>
</dbReference>
<dbReference type="GO" id="GO:0003677">
    <property type="term" value="F:DNA binding"/>
    <property type="evidence" value="ECO:0007669"/>
    <property type="project" value="UniProtKB-KW"/>
</dbReference>
<feature type="domain" description="RNA polymerase sigma-70 region 2" evidence="6">
    <location>
        <begin position="23"/>
        <end position="90"/>
    </location>
</feature>
<dbReference type="Pfam" id="PF04542">
    <property type="entry name" value="Sigma70_r2"/>
    <property type="match status" value="1"/>
</dbReference>
<dbReference type="Gene3D" id="1.10.10.10">
    <property type="entry name" value="Winged helix-like DNA-binding domain superfamily/Winged helix DNA-binding domain"/>
    <property type="match status" value="1"/>
</dbReference>
<keyword evidence="4" id="KW-0238">DNA-binding</keyword>
<organism evidence="8 9">
    <name type="scientific">Butyricimonas virosa</name>
    <dbReference type="NCBI Taxonomy" id="544645"/>
    <lineage>
        <taxon>Bacteria</taxon>
        <taxon>Pseudomonadati</taxon>
        <taxon>Bacteroidota</taxon>
        <taxon>Bacteroidia</taxon>
        <taxon>Bacteroidales</taxon>
        <taxon>Odoribacteraceae</taxon>
        <taxon>Butyricimonas</taxon>
    </lineage>
</organism>
<dbReference type="InterPro" id="IPR039425">
    <property type="entry name" value="RNA_pol_sigma-70-like"/>
</dbReference>
<evidence type="ECO:0000256" key="2">
    <source>
        <dbReference type="ARBA" id="ARBA00023015"/>
    </source>
</evidence>
<comment type="caution">
    <text evidence="8">The sequence shown here is derived from an EMBL/GenBank/DDBJ whole genome shotgun (WGS) entry which is preliminary data.</text>
</comment>
<comment type="similarity">
    <text evidence="1">Belongs to the sigma-70 factor family. ECF subfamily.</text>
</comment>
<feature type="domain" description="RNA polymerase sigma factor 70 region 4 type 2" evidence="7">
    <location>
        <begin position="118"/>
        <end position="169"/>
    </location>
</feature>
<evidence type="ECO:0000256" key="3">
    <source>
        <dbReference type="ARBA" id="ARBA00023082"/>
    </source>
</evidence>
<dbReference type="PANTHER" id="PTHR43133">
    <property type="entry name" value="RNA POLYMERASE ECF-TYPE SIGMA FACTO"/>
    <property type="match status" value="1"/>
</dbReference>
<evidence type="ECO:0000313" key="8">
    <source>
        <dbReference type="EMBL" id="RGV31093.1"/>
    </source>
</evidence>
<proteinExistence type="inferred from homology"/>
<gene>
    <name evidence="8" type="ORF">DWW18_18895</name>
</gene>
<evidence type="ECO:0000256" key="1">
    <source>
        <dbReference type="ARBA" id="ARBA00010641"/>
    </source>
</evidence>
<dbReference type="Gene3D" id="1.10.1740.10">
    <property type="match status" value="1"/>
</dbReference>
<dbReference type="EMBL" id="QRZA01000040">
    <property type="protein sequence ID" value="RGV31093.1"/>
    <property type="molecule type" value="Genomic_DNA"/>
</dbReference>
<keyword evidence="2" id="KW-0805">Transcription regulation</keyword>
<dbReference type="Proteomes" id="UP000283589">
    <property type="component" value="Unassembled WGS sequence"/>
</dbReference>
<dbReference type="InterPro" id="IPR013249">
    <property type="entry name" value="RNA_pol_sigma70_r4_t2"/>
</dbReference>
<feature type="non-terminal residue" evidence="8">
    <location>
        <position position="193"/>
    </location>
</feature>